<evidence type="ECO:0000313" key="2">
    <source>
        <dbReference type="Proteomes" id="UP000494363"/>
    </source>
</evidence>
<gene>
    <name evidence="1" type="ORF">LMG29542_08572</name>
</gene>
<proteinExistence type="predicted"/>
<reference evidence="1 2" key="1">
    <citation type="submission" date="2020-04" db="EMBL/GenBank/DDBJ databases">
        <authorList>
            <person name="De Canck E."/>
        </authorList>
    </citation>
    <scope>NUCLEOTIDE SEQUENCE [LARGE SCALE GENOMIC DNA]</scope>
    <source>
        <strain evidence="1 2">LMG 29542</strain>
    </source>
</reference>
<dbReference type="AlphaFoldDB" id="A0A6J5F8L8"/>
<accession>A0A6J5F8L8</accession>
<protein>
    <submittedName>
        <fullName evidence="1">Uncharacterized protein</fullName>
    </submittedName>
</protein>
<keyword evidence="2" id="KW-1185">Reference proteome</keyword>
<dbReference type="Proteomes" id="UP000494363">
    <property type="component" value="Unassembled WGS sequence"/>
</dbReference>
<evidence type="ECO:0000313" key="1">
    <source>
        <dbReference type="EMBL" id="CAB3775190.1"/>
    </source>
</evidence>
<sequence length="52" mass="5822">MPGTILADAICLDLMPVPETAWQQGAVHSVLRMRAQRLRERCFIEDEGGPLE</sequence>
<dbReference type="EMBL" id="CADIKH010000307">
    <property type="protein sequence ID" value="CAB3775190.1"/>
    <property type="molecule type" value="Genomic_DNA"/>
</dbReference>
<organism evidence="1 2">
    <name type="scientific">Paraburkholderia humisilvae</name>
    <dbReference type="NCBI Taxonomy" id="627669"/>
    <lineage>
        <taxon>Bacteria</taxon>
        <taxon>Pseudomonadati</taxon>
        <taxon>Pseudomonadota</taxon>
        <taxon>Betaproteobacteria</taxon>
        <taxon>Burkholderiales</taxon>
        <taxon>Burkholderiaceae</taxon>
        <taxon>Paraburkholderia</taxon>
    </lineage>
</organism>
<name>A0A6J5F8L8_9BURK</name>